<dbReference type="EC" id="2.7.7.70" evidence="1"/>
<feature type="domain" description="Cytidyltransferase-like" evidence="8">
    <location>
        <begin position="35"/>
        <end position="161"/>
    </location>
</feature>
<keyword evidence="3" id="KW-0548">Nucleotidyltransferase</keyword>
<dbReference type="Pfam" id="PF01467">
    <property type="entry name" value="CTP_transf_like"/>
    <property type="match status" value="1"/>
</dbReference>
<keyword evidence="4" id="KW-0547">Nucleotide-binding</keyword>
<dbReference type="GO" id="GO:0016301">
    <property type="term" value="F:kinase activity"/>
    <property type="evidence" value="ECO:0007669"/>
    <property type="project" value="UniProtKB-KW"/>
</dbReference>
<dbReference type="GO" id="GO:0005524">
    <property type="term" value="F:ATP binding"/>
    <property type="evidence" value="ECO:0007669"/>
    <property type="project" value="UniProtKB-KW"/>
</dbReference>
<dbReference type="NCBIfam" id="TIGR00125">
    <property type="entry name" value="cyt_tran_rel"/>
    <property type="match status" value="1"/>
</dbReference>
<organism evidence="9 10">
    <name type="scientific">Mucilaginibacter gossypii</name>
    <dbReference type="NCBI Taxonomy" id="551996"/>
    <lineage>
        <taxon>Bacteria</taxon>
        <taxon>Pseudomonadati</taxon>
        <taxon>Bacteroidota</taxon>
        <taxon>Sphingobacteriia</taxon>
        <taxon>Sphingobacteriales</taxon>
        <taxon>Sphingobacteriaceae</taxon>
        <taxon>Mucilaginibacter</taxon>
    </lineage>
</organism>
<proteinExistence type="predicted"/>
<dbReference type="AlphaFoldDB" id="A0A1G8J8V0"/>
<dbReference type="InterPro" id="IPR014729">
    <property type="entry name" value="Rossmann-like_a/b/a_fold"/>
</dbReference>
<dbReference type="Gene3D" id="3.40.50.620">
    <property type="entry name" value="HUPs"/>
    <property type="match status" value="1"/>
</dbReference>
<evidence type="ECO:0000256" key="4">
    <source>
        <dbReference type="ARBA" id="ARBA00022741"/>
    </source>
</evidence>
<name>A0A1G8J8V0_9SPHI</name>
<dbReference type="InterPro" id="IPR050385">
    <property type="entry name" value="Archaeal_FAD_synthase"/>
</dbReference>
<dbReference type="InterPro" id="IPR004821">
    <property type="entry name" value="Cyt_trans-like"/>
</dbReference>
<evidence type="ECO:0000256" key="2">
    <source>
        <dbReference type="ARBA" id="ARBA00022679"/>
    </source>
</evidence>
<evidence type="ECO:0000256" key="1">
    <source>
        <dbReference type="ARBA" id="ARBA00012519"/>
    </source>
</evidence>
<dbReference type="STRING" id="551996.SAMN05192573_11821"/>
<keyword evidence="10" id="KW-1185">Reference proteome</keyword>
<evidence type="ECO:0000259" key="8">
    <source>
        <dbReference type="Pfam" id="PF01467"/>
    </source>
</evidence>
<accession>A0A1G8J8V0</accession>
<keyword evidence="9" id="KW-0418">Kinase</keyword>
<dbReference type="Proteomes" id="UP000199705">
    <property type="component" value="Unassembled WGS sequence"/>
</dbReference>
<dbReference type="SUPFAM" id="SSF52374">
    <property type="entry name" value="Nucleotidylyl transferase"/>
    <property type="match status" value="1"/>
</dbReference>
<dbReference type="GO" id="GO:0016773">
    <property type="term" value="F:phosphotransferase activity, alcohol group as acceptor"/>
    <property type="evidence" value="ECO:0007669"/>
    <property type="project" value="InterPro"/>
</dbReference>
<protein>
    <recommendedName>
        <fullName evidence="1">D-glycero-beta-D-manno-heptose 1-phosphate adenylyltransferase</fullName>
        <ecNumber evidence="1">2.7.7.70</ecNumber>
    </recommendedName>
</protein>
<keyword evidence="2 9" id="KW-0808">Transferase</keyword>
<keyword evidence="6" id="KW-0119">Carbohydrate metabolism</keyword>
<gene>
    <name evidence="9" type="ORF">SAMN05192573_11821</name>
</gene>
<dbReference type="EMBL" id="FNCG01000018">
    <property type="protein sequence ID" value="SDI27070.1"/>
    <property type="molecule type" value="Genomic_DNA"/>
</dbReference>
<dbReference type="PANTHER" id="PTHR43793">
    <property type="entry name" value="FAD SYNTHASE"/>
    <property type="match status" value="1"/>
</dbReference>
<dbReference type="PANTHER" id="PTHR43793:SF2">
    <property type="entry name" value="BIFUNCTIONAL PROTEIN HLDE"/>
    <property type="match status" value="1"/>
</dbReference>
<evidence type="ECO:0000313" key="10">
    <source>
        <dbReference type="Proteomes" id="UP000199705"/>
    </source>
</evidence>
<evidence type="ECO:0000256" key="6">
    <source>
        <dbReference type="ARBA" id="ARBA00023277"/>
    </source>
</evidence>
<dbReference type="NCBIfam" id="TIGR02199">
    <property type="entry name" value="rfaE_dom_II"/>
    <property type="match status" value="1"/>
</dbReference>
<comment type="catalytic activity">
    <reaction evidence="7">
        <text>D-glycero-beta-D-manno-heptose 1-phosphate + ATP + H(+) = ADP-D-glycero-beta-D-manno-heptose + diphosphate</text>
        <dbReference type="Rhea" id="RHEA:27465"/>
        <dbReference type="ChEBI" id="CHEBI:15378"/>
        <dbReference type="ChEBI" id="CHEBI:30616"/>
        <dbReference type="ChEBI" id="CHEBI:33019"/>
        <dbReference type="ChEBI" id="CHEBI:59967"/>
        <dbReference type="ChEBI" id="CHEBI:61593"/>
        <dbReference type="EC" id="2.7.7.70"/>
    </reaction>
</comment>
<dbReference type="RefSeq" id="WP_091174186.1">
    <property type="nucleotide sequence ID" value="NZ_FNCG01000018.1"/>
</dbReference>
<evidence type="ECO:0000256" key="7">
    <source>
        <dbReference type="ARBA" id="ARBA00047428"/>
    </source>
</evidence>
<evidence type="ECO:0000256" key="3">
    <source>
        <dbReference type="ARBA" id="ARBA00022695"/>
    </source>
</evidence>
<dbReference type="InterPro" id="IPR011914">
    <property type="entry name" value="RfaE_dom_II"/>
</dbReference>
<evidence type="ECO:0000256" key="5">
    <source>
        <dbReference type="ARBA" id="ARBA00022840"/>
    </source>
</evidence>
<dbReference type="GO" id="GO:0005975">
    <property type="term" value="P:carbohydrate metabolic process"/>
    <property type="evidence" value="ECO:0007669"/>
    <property type="project" value="InterPro"/>
</dbReference>
<evidence type="ECO:0000313" key="9">
    <source>
        <dbReference type="EMBL" id="SDI27070.1"/>
    </source>
</evidence>
<reference evidence="10" key="1">
    <citation type="submission" date="2016-10" db="EMBL/GenBank/DDBJ databases">
        <authorList>
            <person name="Varghese N."/>
            <person name="Submissions S."/>
        </authorList>
    </citation>
    <scope>NUCLEOTIDE SEQUENCE [LARGE SCALE GENOMIC DNA]</scope>
    <source>
        <strain evidence="10">Gh-67</strain>
    </source>
</reference>
<keyword evidence="5" id="KW-0067">ATP-binding</keyword>
<dbReference type="GO" id="GO:0016779">
    <property type="term" value="F:nucleotidyltransferase activity"/>
    <property type="evidence" value="ECO:0007669"/>
    <property type="project" value="UniProtKB-KW"/>
</dbReference>
<sequence length="168" mass="18474">MENSLSALLSEKVYNLPALLQQVTNWKDEGQRIVFTNGVFDVLHIGHVSYLLKAKELGDKLIIGLNSDTSVSRLKGLNRPINNQHDRAALLSALYFVDAIVVFEDDTPLNVITNINPDILVKGGDYTVKNIVGSQEVQARGGRVETIIFVDGVSSTKIIERLQAQASE</sequence>